<gene>
    <name evidence="2" type="ORF">HNQ77_004839</name>
</gene>
<dbReference type="AlphaFoldDB" id="A0A841K8G3"/>
<comment type="caution">
    <text evidence="2">The sequence shown here is derived from an EMBL/GenBank/DDBJ whole genome shotgun (WGS) entry which is preliminary data.</text>
</comment>
<dbReference type="EMBL" id="JACHEK010000011">
    <property type="protein sequence ID" value="MBB6146858.1"/>
    <property type="molecule type" value="Genomic_DNA"/>
</dbReference>
<evidence type="ECO:0000256" key="1">
    <source>
        <dbReference type="SAM" id="Phobius"/>
    </source>
</evidence>
<keyword evidence="1" id="KW-0472">Membrane</keyword>
<feature type="transmembrane region" description="Helical" evidence="1">
    <location>
        <begin position="125"/>
        <end position="142"/>
    </location>
</feature>
<sequence length="147" mass="16204">MSAMIGEWIVAVIALLLLTKACLKWGFTAAIKWTSLLCLELPVFWFVGLIVKGWLGKMGVRTLSPLVWIVLGVVFVLVLRYIVKRAGWGKTLEGLFITALCFSTIVAVLFCFLLMGVVIHATPQAMVFIAGTTAVIMAFGRTRKRGR</sequence>
<feature type="transmembrane region" description="Helical" evidence="1">
    <location>
        <begin position="66"/>
        <end position="83"/>
    </location>
</feature>
<name>A0A841K8G3_9BACT</name>
<keyword evidence="1" id="KW-0812">Transmembrane</keyword>
<keyword evidence="1" id="KW-1133">Transmembrane helix</keyword>
<accession>A0A841K8G3</accession>
<dbReference type="Proteomes" id="UP000538666">
    <property type="component" value="Unassembled WGS sequence"/>
</dbReference>
<organism evidence="2 3">
    <name type="scientific">Silvibacterium bohemicum</name>
    <dbReference type="NCBI Taxonomy" id="1577686"/>
    <lineage>
        <taxon>Bacteria</taxon>
        <taxon>Pseudomonadati</taxon>
        <taxon>Acidobacteriota</taxon>
        <taxon>Terriglobia</taxon>
        <taxon>Terriglobales</taxon>
        <taxon>Acidobacteriaceae</taxon>
        <taxon>Silvibacterium</taxon>
    </lineage>
</organism>
<feature type="transmembrane region" description="Helical" evidence="1">
    <location>
        <begin position="35"/>
        <end position="54"/>
    </location>
</feature>
<keyword evidence="3" id="KW-1185">Reference proteome</keyword>
<protein>
    <submittedName>
        <fullName evidence="2">Heme/copper-type cytochrome/quinol oxidase subunit 4</fullName>
    </submittedName>
</protein>
<feature type="transmembrane region" description="Helical" evidence="1">
    <location>
        <begin position="95"/>
        <end position="119"/>
    </location>
</feature>
<dbReference type="RefSeq" id="WP_050061278.1">
    <property type="nucleotide sequence ID" value="NZ_JACHEK010000011.1"/>
</dbReference>
<evidence type="ECO:0000313" key="2">
    <source>
        <dbReference type="EMBL" id="MBB6146858.1"/>
    </source>
</evidence>
<evidence type="ECO:0000313" key="3">
    <source>
        <dbReference type="Proteomes" id="UP000538666"/>
    </source>
</evidence>
<proteinExistence type="predicted"/>
<feature type="transmembrane region" description="Helical" evidence="1">
    <location>
        <begin position="6"/>
        <end position="23"/>
    </location>
</feature>
<reference evidence="2 3" key="1">
    <citation type="submission" date="2020-08" db="EMBL/GenBank/DDBJ databases">
        <title>Genomic Encyclopedia of Type Strains, Phase IV (KMG-IV): sequencing the most valuable type-strain genomes for metagenomic binning, comparative biology and taxonomic classification.</title>
        <authorList>
            <person name="Goeker M."/>
        </authorList>
    </citation>
    <scope>NUCLEOTIDE SEQUENCE [LARGE SCALE GENOMIC DNA]</scope>
    <source>
        <strain evidence="2 3">DSM 103733</strain>
    </source>
</reference>